<dbReference type="Pfam" id="PF00975">
    <property type="entry name" value="Thioesterase"/>
    <property type="match status" value="1"/>
</dbReference>
<dbReference type="InterPro" id="IPR013217">
    <property type="entry name" value="Methyltransf_12"/>
</dbReference>
<dbReference type="Pfam" id="PF00501">
    <property type="entry name" value="AMP-binding"/>
    <property type="match status" value="2"/>
</dbReference>
<dbReference type="InterPro" id="IPR045851">
    <property type="entry name" value="AMP-bd_C_sf"/>
</dbReference>
<evidence type="ECO:0000256" key="4">
    <source>
        <dbReference type="ARBA" id="ARBA00022553"/>
    </source>
</evidence>
<name>A0ABU8NZZ6_9CORY</name>
<dbReference type="PANTHER" id="PTHR45527:SF10">
    <property type="entry name" value="PYOCHELIN SYNTHASE PCHF"/>
    <property type="match status" value="1"/>
</dbReference>
<feature type="region of interest" description="Disordered" evidence="7">
    <location>
        <begin position="2651"/>
        <end position="2670"/>
    </location>
</feature>
<dbReference type="NCBIfam" id="TIGR01733">
    <property type="entry name" value="AA-adenyl-dom"/>
    <property type="match status" value="1"/>
</dbReference>
<dbReference type="RefSeq" id="WP_337890427.1">
    <property type="nucleotide sequence ID" value="NZ_JBAHVI010000007.1"/>
</dbReference>
<dbReference type="Pfam" id="PF08242">
    <property type="entry name" value="Methyltransf_12"/>
    <property type="match status" value="1"/>
</dbReference>
<feature type="compositionally biased region" description="Low complexity" evidence="7">
    <location>
        <begin position="3914"/>
        <end position="3932"/>
    </location>
</feature>
<dbReference type="SUPFAM" id="SSF47336">
    <property type="entry name" value="ACP-like"/>
    <property type="match status" value="4"/>
</dbReference>
<dbReference type="Pfam" id="PF00668">
    <property type="entry name" value="Condensation"/>
    <property type="match status" value="1"/>
</dbReference>
<feature type="compositionally biased region" description="Basic and acidic residues" evidence="7">
    <location>
        <begin position="244"/>
        <end position="253"/>
    </location>
</feature>
<dbReference type="InterPro" id="IPR023213">
    <property type="entry name" value="CAT-like_dom_sf"/>
</dbReference>
<evidence type="ECO:0000256" key="5">
    <source>
        <dbReference type="ARBA" id="ARBA00022598"/>
    </source>
</evidence>
<dbReference type="InterPro" id="IPR001031">
    <property type="entry name" value="Thioesterase"/>
</dbReference>
<feature type="domain" description="Carrier" evidence="8">
    <location>
        <begin position="1032"/>
        <end position="1113"/>
    </location>
</feature>
<organism evidence="9 10">
    <name type="scientific">Corynebacterium mastitidis</name>
    <dbReference type="NCBI Taxonomy" id="161890"/>
    <lineage>
        <taxon>Bacteria</taxon>
        <taxon>Bacillati</taxon>
        <taxon>Actinomycetota</taxon>
        <taxon>Actinomycetes</taxon>
        <taxon>Mycobacteriales</taxon>
        <taxon>Corynebacteriaceae</taxon>
        <taxon>Corynebacterium</taxon>
    </lineage>
</organism>
<dbReference type="Proteomes" id="UP001359781">
    <property type="component" value="Unassembled WGS sequence"/>
</dbReference>
<keyword evidence="5" id="KW-0436">Ligase</keyword>
<dbReference type="PROSITE" id="PS50075">
    <property type="entry name" value="CARRIER"/>
    <property type="match status" value="2"/>
</dbReference>
<dbReference type="SUPFAM" id="SSF53474">
    <property type="entry name" value="alpha/beta-Hydrolases"/>
    <property type="match status" value="1"/>
</dbReference>
<dbReference type="InterPro" id="IPR036736">
    <property type="entry name" value="ACP-like_sf"/>
</dbReference>
<evidence type="ECO:0000256" key="3">
    <source>
        <dbReference type="ARBA" id="ARBA00022450"/>
    </source>
</evidence>
<dbReference type="InterPro" id="IPR006162">
    <property type="entry name" value="Ppantetheine_attach_site"/>
</dbReference>
<dbReference type="InterPro" id="IPR009081">
    <property type="entry name" value="PP-bd_ACP"/>
</dbReference>
<dbReference type="PANTHER" id="PTHR45527">
    <property type="entry name" value="NONRIBOSOMAL PEPTIDE SYNTHETASE"/>
    <property type="match status" value="1"/>
</dbReference>
<dbReference type="Pfam" id="PF13193">
    <property type="entry name" value="AMP-binding_C"/>
    <property type="match status" value="1"/>
</dbReference>
<dbReference type="Gene3D" id="1.10.1200.10">
    <property type="entry name" value="ACP-like"/>
    <property type="match status" value="4"/>
</dbReference>
<dbReference type="InterPro" id="IPR042099">
    <property type="entry name" value="ANL_N_sf"/>
</dbReference>
<reference evidence="9 10" key="1">
    <citation type="submission" date="2024-02" db="EMBL/GenBank/DDBJ databases">
        <title>Whole genome sequencing and characterization of Corynebacterium isolated from the ocular surface of dry eye disease sufferers.</title>
        <authorList>
            <person name="Naqvi M."/>
        </authorList>
    </citation>
    <scope>NUCLEOTIDE SEQUENCE [LARGE SCALE GENOMIC DNA]</scope>
    <source>
        <strain evidence="9 10">PCRF</strain>
    </source>
</reference>
<comment type="pathway">
    <text evidence="2">Siderophore biosynthesis.</text>
</comment>
<gene>
    <name evidence="9" type="ORF">V5S96_08275</name>
</gene>
<evidence type="ECO:0000313" key="9">
    <source>
        <dbReference type="EMBL" id="MEJ4100347.1"/>
    </source>
</evidence>
<feature type="compositionally biased region" description="Basic and acidic residues" evidence="7">
    <location>
        <begin position="7"/>
        <end position="18"/>
    </location>
</feature>
<comment type="cofactor">
    <cofactor evidence="1">
        <name>pantetheine 4'-phosphate</name>
        <dbReference type="ChEBI" id="CHEBI:47942"/>
    </cofactor>
</comment>
<keyword evidence="3" id="KW-0596">Phosphopantetheine</keyword>
<dbReference type="InterPro" id="IPR020845">
    <property type="entry name" value="AMP-binding_CS"/>
</dbReference>
<feature type="region of interest" description="Disordered" evidence="7">
    <location>
        <begin position="3913"/>
        <end position="3937"/>
    </location>
</feature>
<dbReference type="InterPro" id="IPR029058">
    <property type="entry name" value="AB_hydrolase_fold"/>
</dbReference>
<dbReference type="EMBL" id="JBAHVJ010000007">
    <property type="protein sequence ID" value="MEJ4100347.1"/>
    <property type="molecule type" value="Genomic_DNA"/>
</dbReference>
<evidence type="ECO:0000256" key="7">
    <source>
        <dbReference type="SAM" id="MobiDB-lite"/>
    </source>
</evidence>
<dbReference type="Gene3D" id="3.40.50.1820">
    <property type="entry name" value="alpha/beta hydrolase"/>
    <property type="match status" value="1"/>
</dbReference>
<dbReference type="InterPro" id="IPR025110">
    <property type="entry name" value="AMP-bd_C"/>
</dbReference>
<proteinExistence type="predicted"/>
<dbReference type="InterPro" id="IPR010071">
    <property type="entry name" value="AA_adenyl_dom"/>
</dbReference>
<dbReference type="SUPFAM" id="SSF53335">
    <property type="entry name" value="S-adenosyl-L-methionine-dependent methyltransferases"/>
    <property type="match status" value="1"/>
</dbReference>
<keyword evidence="4" id="KW-0597">Phosphoprotein</keyword>
<evidence type="ECO:0000256" key="2">
    <source>
        <dbReference type="ARBA" id="ARBA00004924"/>
    </source>
</evidence>
<dbReference type="Gene3D" id="3.30.559.30">
    <property type="entry name" value="Nonribosomal peptide synthetase, condensation domain"/>
    <property type="match status" value="4"/>
</dbReference>
<evidence type="ECO:0000313" key="10">
    <source>
        <dbReference type="Proteomes" id="UP001359781"/>
    </source>
</evidence>
<dbReference type="InterPro" id="IPR029063">
    <property type="entry name" value="SAM-dependent_MTases_sf"/>
</dbReference>
<dbReference type="Gene3D" id="3.40.50.12780">
    <property type="entry name" value="N-terminal domain of ligase-like"/>
    <property type="match status" value="2"/>
</dbReference>
<dbReference type="Gene3D" id="3.30.559.10">
    <property type="entry name" value="Chloramphenicol acetyltransferase-like domain"/>
    <property type="match status" value="3"/>
</dbReference>
<dbReference type="PROSITE" id="PS00012">
    <property type="entry name" value="PHOSPHOPANTETHEINE"/>
    <property type="match status" value="1"/>
</dbReference>
<dbReference type="SMART" id="SM00823">
    <property type="entry name" value="PKS_PP"/>
    <property type="match status" value="3"/>
</dbReference>
<dbReference type="SUPFAM" id="SSF52777">
    <property type="entry name" value="CoA-dependent acyltransferases"/>
    <property type="match status" value="6"/>
</dbReference>
<sequence>MINRPRISLDNHDVDPAHTDALCAGSDPATSDGQRRPLTATQRAYLRGREPGQPLGGVDCMALFEFHRDVGGGDHLDIERLRAAVATLRRHPVMRSAILDGEHREITPAEGGGADLPLTISVDDARHDRTAGSGDAEDTEGAGYIEEICAGRRAEILARHAHYGAGELGWIDILRGETTEIVHVAVSLVAADLAGVGVVLNDLAAAYVGGAEAGDEQRPGVRTFADIARDERAGRRRAPAAGPKPDRAAEYDHLPPPPTFGGLLRRAETIGHGVIRRETTFSADRWEALGRAAEVCGSTRPGLVLAVYRHAVGLWSGRDALSIVVPGLDHRATPRDVLDRTQTWVVRPDAAAGRTLGEAAREATAELRRRIGIGRDSIDELGEALRRGEGHPGVLPVVLTCGGEAVLCDPRVEEVFGSLTATGSVTPQVLCDLQVLRIVEDEVHVALDVRSGAYPRQVGEELFDAVVEGLAAIADAAEQNPDDGEAVAGLMIDDVVRLPSRVRDRRAALRRDASAPAGLLHEPFLRRVELDPEAVAVIDPAEGGALTYAELHRAAMTLARSLADAVAPGDVVGIRLPKGRDQVTAVMAAMYLGATYLPVSVDAPQERLSTILSVALPAAVIERVDPSVYEESSPRPDAEAAPEVLPRALAPEDPAYVIFTSGSTGTPKGVVVSHAAASTTIDAVVERHAIGPADRVLTVSSLDFDLSVFDIFGLLGAGGALVCIGEGDRRDAFAWAELIRRHGVTVWNSAPALADMLAVAAGAEHLPLRLALVSGDWVPLDLPGRLWAIAEGIRVVAMGGATEAGIWSNEYILDGPADLPEGWPSVPYGRPLPGQEYRVVDEDGRDCPTGVTGELWIGGRSLAEGYIGRDDLTEERFVWQRQGNAPAQRWYRTGDLGYWAAEETAGEGNDLLFFVGRRDDQVKIRGHRVELGDVEHHLCQVDGVDKAIALPEPGHRALAAVVIPAAGARVTPEEVRGHLERSLPEFMVPREIAVVESVGLTANGKLDRAWAARHVASIAGIGDEDPGLAPRPDRAATLTLICEAWARALGNDAPGEMSGEMSPEANFFALGGDSLAATEACAELRARGVGVTAAELFAHPRLEDFAAVCAAAQPPAPDPRAGRASAPAGAVDPADEGEAFPLCPLQRSYALGADGIRGTVRSLTVYAAILRRRGEGPGAAPAEGFTRAEVTAVARDLASRCPSLRVVRAGDDAQRAIPSDEAVTVTVMGEHGGVLREALEDWEPRTPLELIIPREDSPELGVAIDYFALDGRSLAEIVGALSDALAGSHRELSGSIAEFAAFCRAAAPPSGVLLDSAPRPPRLPVIRIPERAVGFHSLRATVPASDLARRARRLGVTPSAYLLAEYGAVLAGESGLEDVGVVVPLIHRPAEAGAGRPPLLGCFSQLAVCRCRRSPDHRGVQDQLVEGMAGLTPAPVSEGRRGAYPAVFTSVLGYDSAALSGAGGGSGAVVEPVWSLTRTPGVLIDCQVCALGADRGLVELRWDIPRGVLDEPRLSSMFERFAQAVGATVAEASPPRGAAPGIGMASGLLEAVTRELDARGADVVPWARPIVAAWRRFVSEGPEGTGLRDAPVPWSARDARYLADVVCGKARRYSLLEHPVLSPRGLASVEPAVMRAMDVVRQRIALSPGASVVEIGFGVDPSLSPGRGSWTVVEPDDRIADLATVEGRTCVGGVEELAGPADLVLACGTLHRDPRLPAALASVPLGVEAEVHLVEAQRMTAASLLSAAVLNPAILQGDLAVSDAEQLLRLLSDRGLALRYLEAEDGHTLVLRAAPGEGTTVPAVAAPVPDRAGEGDAPRSLAASLEEIWRRHLPDLDAVPSPLPGDTNFFHRGGDSLIATRVVADLHAVGHEEARAVDLFNEPTFGGFLERWFRTGRARRTLEPAVEPSREAPRVPFDRWPLTRVQRAYLAGEDPDQLLGGVPARCWFLFDSPRLDVDRLRAAAKAVVERHPALRALLDRSGETFVVQPSRDAPPILSEVPDAELAVRGYAPDHRETGPLALFADGRRLGISMSNLLLDGASMMLVMEDLSRAYEDPGAMRKMGEGAAVLAEYLARRPWLVEESVPVPTAAGPLAPEDLANRVDRVLAAAPPAPLVPPAVDVLSLNNPRMERVSADLPADRWKAACARWAELRVTPAAGVLAAFARALADETHSDSLTINVTRFDRDLTAPGIAEVAGDFTALSLVSLRGLRSRALAGTAAEAQAELFRAGEPERDTLRVAARAVRATGDPAAGLFPVVFTCGLGLSGGPNRNRAFAEQSFGTRVAAGSTTPQVVLDLQVVDDRDGLHLTADYLTQILPEARVQRIVDRTVEALIGGTESPGGPSETPDPIAEAWASALSIPASSLTEETNFFREGGDSLRATEVVRRLRDRGMRVSLRSLLARPTLGDFRSELTRSELTPEGPGHKDDGDEWFDLTDVQASYLLGRTSAYRDGGIACQGYAEFAVDASLLASARGKDPERYPARELVAAVTEAWDRVVALHPMLCAVIDREGRQRIDRRAEVPLRVVEVPGEAGAAEAVRADVRRELCEKNYPIGQAPMLDAVLTLGHGDPVFHFSVDLIITDYVGIRTVVADLDRCLAEPGSPPSAPEASFRDWIEERARRRRTPEGRAAIERDRAWWKDRLGDLPPALVFSPDDAGAESTGDAGTTRRSLALDEAEWNRFCEVATDAGVTPSALVLGLFMAVARRYADLDLAEQDRALVTVTTVDRAEGSRDLSRVVGDFTSTVLVDAPLGADPRKNALGVQGSLMDALEHSEYPGVRVLRDLRTAGGERRRSVPVVFTSTVGVRAEEEPRVLRLVPGSAISKTPQVLLDVQLSPVGEGVTVDWDSRDGGFHPGVLDQAFEDFRIAVEETAAVGEMAALPPRTPVPTGRVLTLAEVSGDPADAFLHGPFLRRVLEDPDAPAVLHKGRSVSRGELYAEAVRIARTLPEGEGPVVVAEDLGVAQIASQLAALLTGRPFVPIDPHWPEARRRGVVDVLRCAAGESSGASAHVRGEPVELPTADAAPEQAPAWEEARGALREALAGGLARPVVGARSGTKAVVPGDLAYVIFTSGSTGTPKGVAVTHSQVRATLDDMHGRLDLGPRDRVLAVSRPSFDLAIFNVFGLLGAGGAVVIPACGTTPDPETWERDIREHDVTVWNSVPAQLTILLDRCAAPAPTARPLPLQRVLVSGDRVPDDQPARLWETAPGAEFLALGGATEGSIWSIAHRCDPTEAGGPIPYGRALSGQAVWVLNRDGEAAAPGQRGEIAIAGAGVAAGYLGSDEAGRRAFGMEEATGERRYLTGDAGVCRRDGVILFGGRLGDGQVKIRGHRIEIGDVENAVRSVEGIADALVAAGPPSNAGAQELVAVVVPERRSVGEVDPLAERLRLLHERIRVDGADAEAFRRIRDLAVDAARDAMAAQVARARDAVVSQRHPRDDRGVTVEELAVALGAGGRTGLIARWLGELRSAGRITVVDGAVTSVVALDSPAAREDRWAEISRLDCEIGYGGAQLEYLRRCLDSLPGLLDGSVDPLSLLFPEGDTAVARAAYGGNMLSSYLNAVCAEVVAHRVGVAADERPCRIVEIGGGVGGTTADILAALDGVPSSRWDYLFTDVSRYFTDLAAREWPALRTGLLDINRPAAGQGVPDGSADVVVCANVLHNAKDIRAAVEAVFRMLAPGGVATIIDSTAPNAPLMASMEFKEGLTGATDARARTGSPFFALAEWREALDASLLETVAVMPPAGDVLERGAQHVFVLRRPDGGEASPQTAAVPTPEAVREAVARLVPEYMVPRRVAVVDSLPMTPNGKRDRSAVVGLVGDREATPGVLAAPTPQRGGRDAVERAWREVLDLPTTEALPGDADFHELGGDSLLLARCIGQMRRDLGGDLPSWDETLRAIVADPTPDGCRRALGVATRGDAPAPPRRASAATSDPAPPRITSLVAGSGPVTVLIHDGSGTLGPYGHLVEELRGRGAGAVLGIERSPGDAYLETDAGILFHELTERYSDALLDALESTEEPVSVVGYCMGGLLAVGIADRMAACGFEAAATVVSSYRMPFTVTDPRLLDFSFARLLRARPQDMGLDVDEELLGSAICSAREAGVADITAGALDRHADPRLRAQLREAPSGSADRLAAFLAAHPEWDQESLASLREVYVHSLAAVVEYSEPPVAVPVRFLRQRGALSFLPGLREDMTSFWREHCLGELEVVDVDGDHFSCLDPRHVAGIADLMYRSKEIS</sequence>
<feature type="region of interest" description="Disordered" evidence="7">
    <location>
        <begin position="232"/>
        <end position="254"/>
    </location>
</feature>
<protein>
    <submittedName>
        <fullName evidence="9">Amino acid adenylation domain-containing protein</fullName>
    </submittedName>
</protein>
<accession>A0ABU8NZZ6</accession>
<feature type="domain" description="Carrier" evidence="8">
    <location>
        <begin position="2342"/>
        <end position="2418"/>
    </location>
</feature>
<evidence type="ECO:0000256" key="6">
    <source>
        <dbReference type="ARBA" id="ARBA00022737"/>
    </source>
</evidence>
<evidence type="ECO:0000259" key="8">
    <source>
        <dbReference type="PROSITE" id="PS50075"/>
    </source>
</evidence>
<keyword evidence="10" id="KW-1185">Reference proteome</keyword>
<dbReference type="Gene3D" id="3.40.50.150">
    <property type="entry name" value="Vaccinia Virus protein VP39"/>
    <property type="match status" value="1"/>
</dbReference>
<dbReference type="Gene3D" id="3.30.300.30">
    <property type="match status" value="3"/>
</dbReference>
<feature type="region of interest" description="Disordered" evidence="7">
    <location>
        <begin position="1"/>
        <end position="38"/>
    </location>
</feature>
<keyword evidence="6" id="KW-0677">Repeat</keyword>
<dbReference type="PROSITE" id="PS00455">
    <property type="entry name" value="AMP_BINDING"/>
    <property type="match status" value="2"/>
</dbReference>
<dbReference type="SUPFAM" id="SSF56801">
    <property type="entry name" value="Acetyl-CoA synthetase-like"/>
    <property type="match status" value="2"/>
</dbReference>
<dbReference type="InterPro" id="IPR020806">
    <property type="entry name" value="PKS_PP-bd"/>
</dbReference>
<comment type="caution">
    <text evidence="9">The sequence shown here is derived from an EMBL/GenBank/DDBJ whole genome shotgun (WGS) entry which is preliminary data.</text>
</comment>
<dbReference type="Pfam" id="PF00550">
    <property type="entry name" value="PP-binding"/>
    <property type="match status" value="3"/>
</dbReference>
<evidence type="ECO:0000256" key="1">
    <source>
        <dbReference type="ARBA" id="ARBA00001957"/>
    </source>
</evidence>
<dbReference type="InterPro" id="IPR001242">
    <property type="entry name" value="Condensation_dom"/>
</dbReference>
<dbReference type="InterPro" id="IPR000873">
    <property type="entry name" value="AMP-dep_synth/lig_dom"/>
</dbReference>